<reference evidence="1" key="1">
    <citation type="submission" date="2021-01" db="EMBL/GenBank/DDBJ databases">
        <authorList>
            <consortium name="Genoscope - CEA"/>
            <person name="William W."/>
        </authorList>
    </citation>
    <scope>NUCLEOTIDE SEQUENCE</scope>
</reference>
<sequence>MDSDFHQEIVDMINEIYEQIGKSRNKLLIQKLNERKEQIYASIPQSGSQILSNTQNREFITQYLDKFVKFVSDQKNLAEQGFFKIIRNSQTTKLQNIFSKKFTQLPQYFKSLECQDLSATGFINNQDVVHFKVPVNFTAISYLLDDEIDFIVCITLIFKDICDEEAFIHSLNTQKLLKKIPELNQFEFLKFLKNYLTITIDLPQQIIILEPLDPIIQFSPLLKSNNQNDNKQELYLSNDMEIIISPTYKIKVLNIFNKQNKPLNQNYISKNHINQYDDNLLIKNVENYIILQPLEQNINHQQIVICDLKKSILLNEFLRLPKEISVQLIHDGVGFLFEVLKEKPNFYTSLSFKSPIHAKTKHINICLIINNQLKLQIDSECGQLFFNSNDYNKNLLE</sequence>
<organism evidence="1 2">
    <name type="scientific">Paramecium primaurelia</name>
    <dbReference type="NCBI Taxonomy" id="5886"/>
    <lineage>
        <taxon>Eukaryota</taxon>
        <taxon>Sar</taxon>
        <taxon>Alveolata</taxon>
        <taxon>Ciliophora</taxon>
        <taxon>Intramacronucleata</taxon>
        <taxon>Oligohymenophorea</taxon>
        <taxon>Peniculida</taxon>
        <taxon>Parameciidae</taxon>
        <taxon>Paramecium</taxon>
    </lineage>
</organism>
<protein>
    <submittedName>
        <fullName evidence="1">Uncharacterized protein</fullName>
    </submittedName>
</protein>
<proteinExistence type="predicted"/>
<gene>
    <name evidence="1" type="ORF">PPRIM_AZ9-3.1.T1170122</name>
</gene>
<dbReference type="OMA" id="QIDSECG"/>
<dbReference type="Proteomes" id="UP000688137">
    <property type="component" value="Unassembled WGS sequence"/>
</dbReference>
<dbReference type="AlphaFoldDB" id="A0A8S1PFY5"/>
<evidence type="ECO:0000313" key="2">
    <source>
        <dbReference type="Proteomes" id="UP000688137"/>
    </source>
</evidence>
<name>A0A8S1PFY5_PARPR</name>
<accession>A0A8S1PFY5</accession>
<dbReference type="EMBL" id="CAJJDM010000120">
    <property type="protein sequence ID" value="CAD8102087.1"/>
    <property type="molecule type" value="Genomic_DNA"/>
</dbReference>
<comment type="caution">
    <text evidence="1">The sequence shown here is derived from an EMBL/GenBank/DDBJ whole genome shotgun (WGS) entry which is preliminary data.</text>
</comment>
<evidence type="ECO:0000313" key="1">
    <source>
        <dbReference type="EMBL" id="CAD8102087.1"/>
    </source>
</evidence>
<keyword evidence="2" id="KW-1185">Reference proteome</keyword>